<dbReference type="RefSeq" id="XP_041159422.1">
    <property type="nucleotide sequence ID" value="XM_041296502.1"/>
</dbReference>
<proteinExistence type="predicted"/>
<comment type="caution">
    <text evidence="1">The sequence shown here is derived from an EMBL/GenBank/DDBJ whole genome shotgun (WGS) entry which is preliminary data.</text>
</comment>
<sequence length="97" mass="11484">GQTRSQRLFSISTGIDPRSLTFQNSDEFYLFMEMRAEFKWLSYQMTSKRWVLATEEYNRRLIKKKGQSVVQKNPQALLRALGDIEPKLMSKITKNDY</sequence>
<protein>
    <submittedName>
        <fullName evidence="1">Uncharacterized protein</fullName>
    </submittedName>
</protein>
<name>A0A9P7APC5_9AGAM</name>
<evidence type="ECO:0000313" key="2">
    <source>
        <dbReference type="Proteomes" id="UP000719766"/>
    </source>
</evidence>
<dbReference type="Proteomes" id="UP000719766">
    <property type="component" value="Unassembled WGS sequence"/>
</dbReference>
<keyword evidence="2" id="KW-1185">Reference proteome</keyword>
<dbReference type="EMBL" id="JABBWE010000033">
    <property type="protein sequence ID" value="KAG1792885.1"/>
    <property type="molecule type" value="Genomic_DNA"/>
</dbReference>
<accession>A0A9P7APC5</accession>
<dbReference type="OrthoDB" id="3260919at2759"/>
<organism evidence="1 2">
    <name type="scientific">Suillus plorans</name>
    <dbReference type="NCBI Taxonomy" id="116603"/>
    <lineage>
        <taxon>Eukaryota</taxon>
        <taxon>Fungi</taxon>
        <taxon>Dikarya</taxon>
        <taxon>Basidiomycota</taxon>
        <taxon>Agaricomycotina</taxon>
        <taxon>Agaricomycetes</taxon>
        <taxon>Agaricomycetidae</taxon>
        <taxon>Boletales</taxon>
        <taxon>Suillineae</taxon>
        <taxon>Suillaceae</taxon>
        <taxon>Suillus</taxon>
    </lineage>
</organism>
<gene>
    <name evidence="1" type="ORF">HD556DRAFT_1207835</name>
</gene>
<reference evidence="1" key="1">
    <citation type="journal article" date="2020" name="New Phytol.">
        <title>Comparative genomics reveals dynamic genome evolution in host specialist ectomycorrhizal fungi.</title>
        <authorList>
            <person name="Lofgren L.A."/>
            <person name="Nguyen N.H."/>
            <person name="Vilgalys R."/>
            <person name="Ruytinx J."/>
            <person name="Liao H.L."/>
            <person name="Branco S."/>
            <person name="Kuo A."/>
            <person name="LaButti K."/>
            <person name="Lipzen A."/>
            <person name="Andreopoulos W."/>
            <person name="Pangilinan J."/>
            <person name="Riley R."/>
            <person name="Hundley H."/>
            <person name="Na H."/>
            <person name="Barry K."/>
            <person name="Grigoriev I.V."/>
            <person name="Stajich J.E."/>
            <person name="Kennedy P.G."/>
        </authorList>
    </citation>
    <scope>NUCLEOTIDE SEQUENCE</scope>
    <source>
        <strain evidence="1">S12</strain>
    </source>
</reference>
<feature type="non-terminal residue" evidence="1">
    <location>
        <position position="97"/>
    </location>
</feature>
<dbReference type="GeneID" id="64590266"/>
<dbReference type="AlphaFoldDB" id="A0A9P7APC5"/>
<feature type="non-terminal residue" evidence="1">
    <location>
        <position position="1"/>
    </location>
</feature>
<evidence type="ECO:0000313" key="1">
    <source>
        <dbReference type="EMBL" id="KAG1792885.1"/>
    </source>
</evidence>